<comment type="pathway">
    <text evidence="4">Isoprenoid biosynthesis; isopentenyl diphosphate biosynthesis via DXP pathway; isopentenyl diphosphate from 1-deoxy-D-xylulose 5-phosphate: step 2/6.</text>
</comment>
<dbReference type="PANTHER" id="PTHR32125:SF4">
    <property type="entry name" value="2-C-METHYL-D-ERYTHRITOL 4-PHOSPHATE CYTIDYLYLTRANSFERASE, CHLOROPLASTIC"/>
    <property type="match status" value="1"/>
</dbReference>
<comment type="catalytic activity">
    <reaction evidence="4">
        <text>2-C-methyl-D-erythritol 4-phosphate + CTP + H(+) = 4-CDP-2-C-methyl-D-erythritol + diphosphate</text>
        <dbReference type="Rhea" id="RHEA:13429"/>
        <dbReference type="ChEBI" id="CHEBI:15378"/>
        <dbReference type="ChEBI" id="CHEBI:33019"/>
        <dbReference type="ChEBI" id="CHEBI:37563"/>
        <dbReference type="ChEBI" id="CHEBI:57823"/>
        <dbReference type="ChEBI" id="CHEBI:58262"/>
        <dbReference type="EC" id="2.7.7.60"/>
    </reaction>
</comment>
<dbReference type="InterPro" id="IPR001228">
    <property type="entry name" value="IspD"/>
</dbReference>
<feature type="site" description="Transition state stabilizer" evidence="4">
    <location>
        <position position="28"/>
    </location>
</feature>
<dbReference type="EC" id="2.7.7.60" evidence="4"/>
<evidence type="ECO:0000256" key="2">
    <source>
        <dbReference type="ARBA" id="ARBA00022695"/>
    </source>
</evidence>
<dbReference type="GO" id="GO:0019288">
    <property type="term" value="P:isopentenyl diphosphate biosynthetic process, methylerythritol 4-phosphate pathway"/>
    <property type="evidence" value="ECO:0007669"/>
    <property type="project" value="UniProtKB-UniRule"/>
</dbReference>
<dbReference type="InterPro" id="IPR029044">
    <property type="entry name" value="Nucleotide-diphossugar_trans"/>
</dbReference>
<feature type="site" description="Transition state stabilizer" evidence="4">
    <location>
        <position position="22"/>
    </location>
</feature>
<keyword evidence="3 4" id="KW-0414">Isoprene biosynthesis</keyword>
<keyword evidence="1 4" id="KW-0808">Transferase</keyword>
<dbReference type="PANTHER" id="PTHR32125">
    <property type="entry name" value="2-C-METHYL-D-ERYTHRITOL 4-PHOSPHATE CYTIDYLYLTRANSFERASE, CHLOROPLASTIC"/>
    <property type="match status" value="1"/>
</dbReference>
<dbReference type="Proteomes" id="UP000886796">
    <property type="component" value="Unassembled WGS sequence"/>
</dbReference>
<evidence type="ECO:0000313" key="5">
    <source>
        <dbReference type="EMBL" id="HIQ68347.1"/>
    </source>
</evidence>
<name>A0A9D1CMI8_9FIRM</name>
<evidence type="ECO:0000256" key="1">
    <source>
        <dbReference type="ARBA" id="ARBA00022679"/>
    </source>
</evidence>
<dbReference type="NCBIfam" id="TIGR00453">
    <property type="entry name" value="ispD"/>
    <property type="match status" value="1"/>
</dbReference>
<keyword evidence="2 4" id="KW-0548">Nucleotidyltransferase</keyword>
<dbReference type="InterPro" id="IPR050088">
    <property type="entry name" value="IspD/TarI_cytidylyltransf_bact"/>
</dbReference>
<dbReference type="HAMAP" id="MF_00108">
    <property type="entry name" value="IspD"/>
    <property type="match status" value="1"/>
</dbReference>
<feature type="site" description="Positions MEP for the nucleophilic attack" evidence="4">
    <location>
        <position position="157"/>
    </location>
</feature>
<organism evidence="5 6">
    <name type="scientific">Candidatus Faecousia excrementigallinarum</name>
    <dbReference type="NCBI Taxonomy" id="2840806"/>
    <lineage>
        <taxon>Bacteria</taxon>
        <taxon>Bacillati</taxon>
        <taxon>Bacillota</taxon>
        <taxon>Clostridia</taxon>
        <taxon>Eubacteriales</taxon>
        <taxon>Oscillospiraceae</taxon>
        <taxon>Faecousia</taxon>
    </lineage>
</organism>
<sequence>MREIIPVKYCGAVIVAAGSATRMGGIDKVMAPLGGEPMVAKTIRAFQESPVISEIVVVTRQDLIPRMEELCQEFPKVIQVVPGGADRAASVEAGIGALSKKVKLIAIQDGARPLVSQPLIDRTVRAAHSFGAAVPGIPVKDTIKSENKGFVGETIPRETLRAIQTPQVFDEALIRGALKKANRENLPITDDSSAVELLKMSVKIVEGEEKNIKITTPLDLEIARVFMEAEV</sequence>
<accession>A0A9D1CMI8</accession>
<comment type="function">
    <text evidence="4">Catalyzes the formation of 4-diphosphocytidyl-2-C-methyl-D-erythritol from CTP and 2-C-methyl-D-erythritol 4-phosphate (MEP).</text>
</comment>
<reference evidence="5" key="2">
    <citation type="journal article" date="2021" name="PeerJ">
        <title>Extensive microbial diversity within the chicken gut microbiome revealed by metagenomics and culture.</title>
        <authorList>
            <person name="Gilroy R."/>
            <person name="Ravi A."/>
            <person name="Getino M."/>
            <person name="Pursley I."/>
            <person name="Horton D.L."/>
            <person name="Alikhan N.F."/>
            <person name="Baker D."/>
            <person name="Gharbi K."/>
            <person name="Hall N."/>
            <person name="Watson M."/>
            <person name="Adriaenssens E.M."/>
            <person name="Foster-Nyarko E."/>
            <person name="Jarju S."/>
            <person name="Secka A."/>
            <person name="Antonio M."/>
            <person name="Oren A."/>
            <person name="Chaudhuri R.R."/>
            <person name="La Ragione R."/>
            <person name="Hildebrand F."/>
            <person name="Pallen M.J."/>
        </authorList>
    </citation>
    <scope>NUCLEOTIDE SEQUENCE</scope>
    <source>
        <strain evidence="5">13361</strain>
    </source>
</reference>
<proteinExistence type="inferred from homology"/>
<comment type="caution">
    <text evidence="5">The sequence shown here is derived from an EMBL/GenBank/DDBJ whole genome shotgun (WGS) entry which is preliminary data.</text>
</comment>
<evidence type="ECO:0000313" key="6">
    <source>
        <dbReference type="Proteomes" id="UP000886796"/>
    </source>
</evidence>
<evidence type="ECO:0000256" key="4">
    <source>
        <dbReference type="HAMAP-Rule" id="MF_00108"/>
    </source>
</evidence>
<dbReference type="InterPro" id="IPR034683">
    <property type="entry name" value="IspD/TarI"/>
</dbReference>
<dbReference type="SUPFAM" id="SSF53448">
    <property type="entry name" value="Nucleotide-diphospho-sugar transferases"/>
    <property type="match status" value="1"/>
</dbReference>
<dbReference type="CDD" id="cd02516">
    <property type="entry name" value="CDP-ME_synthetase"/>
    <property type="match status" value="1"/>
</dbReference>
<gene>
    <name evidence="4 5" type="primary">ispD</name>
    <name evidence="5" type="ORF">IAB74_07570</name>
</gene>
<dbReference type="Gene3D" id="3.90.550.10">
    <property type="entry name" value="Spore Coat Polysaccharide Biosynthesis Protein SpsA, Chain A"/>
    <property type="match status" value="1"/>
</dbReference>
<dbReference type="Pfam" id="PF01128">
    <property type="entry name" value="IspD"/>
    <property type="match status" value="1"/>
</dbReference>
<reference evidence="5" key="1">
    <citation type="submission" date="2020-10" db="EMBL/GenBank/DDBJ databases">
        <authorList>
            <person name="Gilroy R."/>
        </authorList>
    </citation>
    <scope>NUCLEOTIDE SEQUENCE</scope>
    <source>
        <strain evidence="5">13361</strain>
    </source>
</reference>
<feature type="site" description="Positions MEP for the nucleophilic attack" evidence="4">
    <location>
        <position position="213"/>
    </location>
</feature>
<comment type="similarity">
    <text evidence="4">Belongs to the IspD/TarI cytidylyltransferase family. IspD subfamily.</text>
</comment>
<evidence type="ECO:0000256" key="3">
    <source>
        <dbReference type="ARBA" id="ARBA00023229"/>
    </source>
</evidence>
<dbReference type="FunFam" id="3.90.550.10:FF:000003">
    <property type="entry name" value="2-C-methyl-D-erythritol 4-phosphate cytidylyltransferase"/>
    <property type="match status" value="1"/>
</dbReference>
<dbReference type="GO" id="GO:0050518">
    <property type="term" value="F:2-C-methyl-D-erythritol 4-phosphate cytidylyltransferase activity"/>
    <property type="evidence" value="ECO:0007669"/>
    <property type="project" value="UniProtKB-UniRule"/>
</dbReference>
<dbReference type="AlphaFoldDB" id="A0A9D1CMI8"/>
<dbReference type="EMBL" id="DVFK01000107">
    <property type="protein sequence ID" value="HIQ68347.1"/>
    <property type="molecule type" value="Genomic_DNA"/>
</dbReference>
<protein>
    <recommendedName>
        <fullName evidence="4">2-C-methyl-D-erythritol 4-phosphate cytidylyltransferase</fullName>
        <ecNumber evidence="4">2.7.7.60</ecNumber>
    </recommendedName>
    <alternativeName>
        <fullName evidence="4">4-diphosphocytidyl-2C-methyl-D-erythritol synthase</fullName>
    </alternativeName>
    <alternativeName>
        <fullName evidence="4">MEP cytidylyltransferase</fullName>
        <shortName evidence="4">MCT</shortName>
    </alternativeName>
</protein>